<dbReference type="InterPro" id="IPR013815">
    <property type="entry name" value="ATP_grasp_subdomain_1"/>
</dbReference>
<dbReference type="GO" id="GO:0004363">
    <property type="term" value="F:glutathione synthase activity"/>
    <property type="evidence" value="ECO:0007669"/>
    <property type="project" value="UniProtKB-EC"/>
</dbReference>
<dbReference type="Gene3D" id="3.30.470.20">
    <property type="entry name" value="ATP-grasp fold, B domain"/>
    <property type="match status" value="2"/>
</dbReference>
<comment type="caution">
    <text evidence="1">The sequence shown here is derived from an EMBL/GenBank/DDBJ whole genome shotgun (WGS) entry which is preliminary data.</text>
</comment>
<sequence>MKPKSTNYGLGISIFKEEFSQEVFKEALKIAFSYDQAVMVEEFIPGDEYRFLIIGDQIEAVLKRVPANVIGDGVHSVSELVDEKNDDPLRGTDHLKPLEKILKGPEETLMLELHQMKWDDIPAKDQIIYLRENSNISTGGDSIDVTESMDDYYKELAIRAAKVADAKFCGVDIIVPPNPLDYEKAAIIELNFNPAIQMHAFPYQGERKMIGDRIIEYLFAE</sequence>
<dbReference type="Proteomes" id="UP000019249">
    <property type="component" value="Unassembled WGS sequence"/>
</dbReference>
<accession>A0ABP3AUI0</accession>
<dbReference type="PANTHER" id="PTHR21621">
    <property type="entry name" value="RIBOSOMAL PROTEIN S6 MODIFICATION PROTEIN"/>
    <property type="match status" value="1"/>
</dbReference>
<protein>
    <submittedName>
        <fullName evidence="1">Bifunctional glutamate--cysteine ligase/glutathione synthetase</fullName>
        <ecNumber evidence="1">6.3.2.3</ecNumber>
    </submittedName>
</protein>
<proteinExistence type="predicted"/>
<gene>
    <name evidence="1" type="ORF">MFLO_14427</name>
</gene>
<dbReference type="SUPFAM" id="SSF56059">
    <property type="entry name" value="Glutathione synthetase ATP-binding domain-like"/>
    <property type="match status" value="1"/>
</dbReference>
<evidence type="ECO:0000313" key="1">
    <source>
        <dbReference type="EMBL" id="EUJ26158.1"/>
    </source>
</evidence>
<keyword evidence="2" id="KW-1185">Reference proteome</keyword>
<dbReference type="PANTHER" id="PTHR21621:SF0">
    <property type="entry name" value="BETA-CITRYLGLUTAMATE SYNTHASE B-RELATED"/>
    <property type="match status" value="1"/>
</dbReference>
<reference evidence="1 2" key="1">
    <citation type="journal article" date="2014" name="Int. J. Syst. Evol. Microbiol.">
        <title>Listeria floridensis sp. nov., Listeria aquatica sp. nov., Listeria cornellensis sp. nov., Listeria riparia sp. nov. and Listeria grandensis sp. nov., from agricultural and natural environments.</title>
        <authorList>
            <person name="den Bakker H.C."/>
            <person name="Warchocki S."/>
            <person name="Wright E.M."/>
            <person name="Allred A.F."/>
            <person name="Ahlstrom C."/>
            <person name="Manuel C.S."/>
            <person name="Stasiewicz M.J."/>
            <person name="Burrell A."/>
            <person name="Roof S."/>
            <person name="Strawn L."/>
            <person name="Fortes E.D."/>
            <person name="Nightingale K.K."/>
            <person name="Kephart D."/>
            <person name="Wiedmann M."/>
        </authorList>
    </citation>
    <scope>NUCLEOTIDE SEQUENCE [LARGE SCALE GENOMIC DNA]</scope>
    <source>
        <strain evidence="1 2">FSL S10-1187</strain>
    </source>
</reference>
<evidence type="ECO:0000313" key="2">
    <source>
        <dbReference type="Proteomes" id="UP000019249"/>
    </source>
</evidence>
<name>A0ABP3AUI0_9LIST</name>
<dbReference type="EMBL" id="AODF01000039">
    <property type="protein sequence ID" value="EUJ26158.1"/>
    <property type="molecule type" value="Genomic_DNA"/>
</dbReference>
<keyword evidence="1" id="KW-0436">Ligase</keyword>
<dbReference type="EC" id="6.3.2.3" evidence="1"/>
<organism evidence="1 2">
    <name type="scientific">Listeria floridensis FSL S10-1187</name>
    <dbReference type="NCBI Taxonomy" id="1265817"/>
    <lineage>
        <taxon>Bacteria</taxon>
        <taxon>Bacillati</taxon>
        <taxon>Bacillota</taxon>
        <taxon>Bacilli</taxon>
        <taxon>Bacillales</taxon>
        <taxon>Listeriaceae</taxon>
        <taxon>Listeria</taxon>
    </lineage>
</organism>
<dbReference type="Gene3D" id="3.30.1490.20">
    <property type="entry name" value="ATP-grasp fold, A domain"/>
    <property type="match status" value="1"/>
</dbReference>